<name>A0ABY3FK75_9FLAO</name>
<protein>
    <submittedName>
        <fullName evidence="2">N-ethylmaleimide reductase</fullName>
    </submittedName>
</protein>
<dbReference type="SUPFAM" id="SSF51395">
    <property type="entry name" value="FMN-linked oxidoreductases"/>
    <property type="match status" value="1"/>
</dbReference>
<dbReference type="RefSeq" id="WP_144894304.1">
    <property type="nucleotide sequence ID" value="NZ_VLKO01000017.1"/>
</dbReference>
<feature type="domain" description="NADH:flavin oxidoreductase/NADH oxidase N-terminal" evidence="1">
    <location>
        <begin position="7"/>
        <end position="77"/>
    </location>
</feature>
<evidence type="ECO:0000313" key="2">
    <source>
        <dbReference type="EMBL" id="TWH99095.1"/>
    </source>
</evidence>
<reference evidence="2 3" key="1">
    <citation type="journal article" date="2015" name="Stand. Genomic Sci.">
        <title>Genomic Encyclopedia of Bacterial and Archaeal Type Strains, Phase III: the genomes of soil and plant-associated and newly described type strains.</title>
        <authorList>
            <person name="Whitman W.B."/>
            <person name="Woyke T."/>
            <person name="Klenk H.P."/>
            <person name="Zhou Y."/>
            <person name="Lilburn T.G."/>
            <person name="Beck B.J."/>
            <person name="De Vos P."/>
            <person name="Vandamme P."/>
            <person name="Eisen J.A."/>
            <person name="Garrity G."/>
            <person name="Hugenholtz P."/>
            <person name="Kyrpides N.C."/>
        </authorList>
    </citation>
    <scope>NUCLEOTIDE SEQUENCE [LARGE SCALE GENOMIC DNA]</scope>
    <source>
        <strain evidence="2 3">CGMCC 1.6847</strain>
    </source>
</reference>
<organism evidence="2 3">
    <name type="scientific">Flavobacterium tiangeerense</name>
    <dbReference type="NCBI Taxonomy" id="459471"/>
    <lineage>
        <taxon>Bacteria</taxon>
        <taxon>Pseudomonadati</taxon>
        <taxon>Bacteroidota</taxon>
        <taxon>Flavobacteriia</taxon>
        <taxon>Flavobacteriales</taxon>
        <taxon>Flavobacteriaceae</taxon>
        <taxon>Flavobacterium</taxon>
    </lineage>
</organism>
<gene>
    <name evidence="2" type="ORF">IQ05_03189</name>
</gene>
<keyword evidence="3" id="KW-1185">Reference proteome</keyword>
<proteinExistence type="predicted"/>
<dbReference type="PANTHER" id="PTHR22893">
    <property type="entry name" value="NADH OXIDOREDUCTASE-RELATED"/>
    <property type="match status" value="1"/>
</dbReference>
<dbReference type="Gene3D" id="3.20.20.70">
    <property type="entry name" value="Aldolase class I"/>
    <property type="match status" value="1"/>
</dbReference>
<dbReference type="InterPro" id="IPR013785">
    <property type="entry name" value="Aldolase_TIM"/>
</dbReference>
<dbReference type="InterPro" id="IPR001155">
    <property type="entry name" value="OxRdtase_FMN_N"/>
</dbReference>
<dbReference type="InterPro" id="IPR045247">
    <property type="entry name" value="Oye-like"/>
</dbReference>
<dbReference type="PANTHER" id="PTHR22893:SF91">
    <property type="entry name" value="NADPH DEHYDROGENASE 2-RELATED"/>
    <property type="match status" value="1"/>
</dbReference>
<dbReference type="Proteomes" id="UP000317519">
    <property type="component" value="Unassembled WGS sequence"/>
</dbReference>
<evidence type="ECO:0000259" key="1">
    <source>
        <dbReference type="Pfam" id="PF00724"/>
    </source>
</evidence>
<dbReference type="Pfam" id="PF00724">
    <property type="entry name" value="Oxidored_FMN"/>
    <property type="match status" value="1"/>
</dbReference>
<accession>A0ABY3FK75</accession>
<comment type="caution">
    <text evidence="2">The sequence shown here is derived from an EMBL/GenBank/DDBJ whole genome shotgun (WGS) entry which is preliminary data.</text>
</comment>
<dbReference type="EMBL" id="VLKO01000017">
    <property type="protein sequence ID" value="TWH99095.1"/>
    <property type="molecule type" value="Genomic_DNA"/>
</dbReference>
<sequence>MKLLQSNKIGNLSLADSIAMAPMTGARGEGKGIPNDLTVLYFTQRATAGLIITEGINISEQALGSPFTLGIYIEEQID</sequence>
<evidence type="ECO:0000313" key="3">
    <source>
        <dbReference type="Proteomes" id="UP000317519"/>
    </source>
</evidence>